<dbReference type="AlphaFoldDB" id="A0AA39J5V2"/>
<proteinExistence type="predicted"/>
<feature type="region of interest" description="Disordered" evidence="1">
    <location>
        <begin position="124"/>
        <end position="143"/>
    </location>
</feature>
<organism evidence="2 3">
    <name type="scientific">Armillaria borealis</name>
    <dbReference type="NCBI Taxonomy" id="47425"/>
    <lineage>
        <taxon>Eukaryota</taxon>
        <taxon>Fungi</taxon>
        <taxon>Dikarya</taxon>
        <taxon>Basidiomycota</taxon>
        <taxon>Agaricomycotina</taxon>
        <taxon>Agaricomycetes</taxon>
        <taxon>Agaricomycetidae</taxon>
        <taxon>Agaricales</taxon>
        <taxon>Marasmiineae</taxon>
        <taxon>Physalacriaceae</taxon>
        <taxon>Armillaria</taxon>
    </lineage>
</organism>
<sequence>MTLQACMLPLYSTGLPRVTSRFSVPPSMQPDGEGYLGDSPSVIVDTGAFLTWIRCHLTAATYGQSMLQRHGLSNGRGEYTNSMNGWRTSSVVSAEEVRRAMGMTTMALSRRLLAPTDRKGLLHKMQAGKDDNSNPTSRHRSSRSGIRYDCENYTYQAHKIEQFSGRHWRSNEFAVSMRRAKARTLNSLNRCPPIRVALPRVTDGVRVFGGHKQLAVSYMNSAFKQVGS</sequence>
<evidence type="ECO:0000256" key="1">
    <source>
        <dbReference type="SAM" id="MobiDB-lite"/>
    </source>
</evidence>
<keyword evidence="3" id="KW-1185">Reference proteome</keyword>
<reference evidence="2" key="1">
    <citation type="submission" date="2023-06" db="EMBL/GenBank/DDBJ databases">
        <authorList>
            <consortium name="Lawrence Berkeley National Laboratory"/>
            <person name="Ahrendt S."/>
            <person name="Sahu N."/>
            <person name="Indic B."/>
            <person name="Wong-Bajracharya J."/>
            <person name="Merenyi Z."/>
            <person name="Ke H.-M."/>
            <person name="Monk M."/>
            <person name="Kocsube S."/>
            <person name="Drula E."/>
            <person name="Lipzen A."/>
            <person name="Balint B."/>
            <person name="Henrissat B."/>
            <person name="Andreopoulos B."/>
            <person name="Martin F.M."/>
            <person name="Harder C.B."/>
            <person name="Rigling D."/>
            <person name="Ford K.L."/>
            <person name="Foster G.D."/>
            <person name="Pangilinan J."/>
            <person name="Papanicolaou A."/>
            <person name="Barry K."/>
            <person name="LaButti K."/>
            <person name="Viragh M."/>
            <person name="Koriabine M."/>
            <person name="Yan M."/>
            <person name="Riley R."/>
            <person name="Champramary S."/>
            <person name="Plett K.L."/>
            <person name="Tsai I.J."/>
            <person name="Slot J."/>
            <person name="Sipos G."/>
            <person name="Plett J."/>
            <person name="Nagy L.G."/>
            <person name="Grigoriev I.V."/>
        </authorList>
    </citation>
    <scope>NUCLEOTIDE SEQUENCE</scope>
    <source>
        <strain evidence="2">FPL87.14</strain>
    </source>
</reference>
<gene>
    <name evidence="2" type="ORF">EV421DRAFT_1157758</name>
</gene>
<name>A0AA39J5V2_9AGAR</name>
<evidence type="ECO:0000313" key="2">
    <source>
        <dbReference type="EMBL" id="KAK0435897.1"/>
    </source>
</evidence>
<dbReference type="EMBL" id="JAUEPT010000059">
    <property type="protein sequence ID" value="KAK0435897.1"/>
    <property type="molecule type" value="Genomic_DNA"/>
</dbReference>
<evidence type="ECO:0000313" key="3">
    <source>
        <dbReference type="Proteomes" id="UP001175226"/>
    </source>
</evidence>
<protein>
    <submittedName>
        <fullName evidence="2">Uncharacterized protein</fullName>
    </submittedName>
</protein>
<comment type="caution">
    <text evidence="2">The sequence shown here is derived from an EMBL/GenBank/DDBJ whole genome shotgun (WGS) entry which is preliminary data.</text>
</comment>
<accession>A0AA39J5V2</accession>
<dbReference type="Proteomes" id="UP001175226">
    <property type="component" value="Unassembled WGS sequence"/>
</dbReference>